<organism evidence="2 3">
    <name type="scientific">Athelia psychrophila</name>
    <dbReference type="NCBI Taxonomy" id="1759441"/>
    <lineage>
        <taxon>Eukaryota</taxon>
        <taxon>Fungi</taxon>
        <taxon>Dikarya</taxon>
        <taxon>Basidiomycota</taxon>
        <taxon>Agaricomycotina</taxon>
        <taxon>Agaricomycetes</taxon>
        <taxon>Agaricomycetidae</taxon>
        <taxon>Atheliales</taxon>
        <taxon>Atheliaceae</taxon>
        <taxon>Athelia</taxon>
    </lineage>
</organism>
<name>A0A166L529_9AGAM</name>
<evidence type="ECO:0000256" key="1">
    <source>
        <dbReference type="SAM" id="MobiDB-lite"/>
    </source>
</evidence>
<keyword evidence="3" id="KW-1185">Reference proteome</keyword>
<feature type="compositionally biased region" description="Pro residues" evidence="1">
    <location>
        <begin position="135"/>
        <end position="154"/>
    </location>
</feature>
<dbReference type="EMBL" id="KV417538">
    <property type="protein sequence ID" value="KZP22582.1"/>
    <property type="molecule type" value="Genomic_DNA"/>
</dbReference>
<dbReference type="AlphaFoldDB" id="A0A166L529"/>
<proteinExistence type="predicted"/>
<sequence>MFNSQPGLWVVLGGPKSGPVVTRRVNNLFCRRMQEVSKKFSRTMSRMDVYQAARVWDCSGLDYEKAGFGGCPVSTAIDRTARADCQEAINGWDNPRYFKTHSFQDAILSMVTLQKITGGELPEDVNHAPPATIDPTPPATIDPTPPAAIDPTPPISNDRRPGLQLRVPIQLHHNTPRRAPPSSLSTSSVSSIDSPPRSPASPAVPVIPNHPVHPDRQSTAILSYVRSLSRITGVITDPDAFARAQIESVPAGISHAVDVYLEAHSYDAEAKLTMHYAWETFDDIDDFIDFLGCKGVSKAEANWIYCLAMRV</sequence>
<evidence type="ECO:0000313" key="2">
    <source>
        <dbReference type="EMBL" id="KZP22582.1"/>
    </source>
</evidence>
<feature type="region of interest" description="Disordered" evidence="1">
    <location>
        <begin position="121"/>
        <end position="214"/>
    </location>
</feature>
<feature type="compositionally biased region" description="Low complexity" evidence="1">
    <location>
        <begin position="180"/>
        <end position="207"/>
    </location>
</feature>
<evidence type="ECO:0000313" key="3">
    <source>
        <dbReference type="Proteomes" id="UP000076532"/>
    </source>
</evidence>
<accession>A0A166L529</accession>
<dbReference type="Proteomes" id="UP000076532">
    <property type="component" value="Unassembled WGS sequence"/>
</dbReference>
<reference evidence="2 3" key="1">
    <citation type="journal article" date="2016" name="Mol. Biol. Evol.">
        <title>Comparative Genomics of Early-Diverging Mushroom-Forming Fungi Provides Insights into the Origins of Lignocellulose Decay Capabilities.</title>
        <authorList>
            <person name="Nagy L.G."/>
            <person name="Riley R."/>
            <person name="Tritt A."/>
            <person name="Adam C."/>
            <person name="Daum C."/>
            <person name="Floudas D."/>
            <person name="Sun H."/>
            <person name="Yadav J.S."/>
            <person name="Pangilinan J."/>
            <person name="Larsson K.H."/>
            <person name="Matsuura K."/>
            <person name="Barry K."/>
            <person name="Labutti K."/>
            <person name="Kuo R."/>
            <person name="Ohm R.A."/>
            <person name="Bhattacharya S.S."/>
            <person name="Shirouzu T."/>
            <person name="Yoshinaga Y."/>
            <person name="Martin F.M."/>
            <person name="Grigoriev I.V."/>
            <person name="Hibbett D.S."/>
        </authorList>
    </citation>
    <scope>NUCLEOTIDE SEQUENCE [LARGE SCALE GENOMIC DNA]</scope>
    <source>
        <strain evidence="2 3">CBS 109695</strain>
    </source>
</reference>
<gene>
    <name evidence="2" type="ORF">FIBSPDRAFT_890221</name>
</gene>
<dbReference type="OrthoDB" id="3043484at2759"/>
<protein>
    <submittedName>
        <fullName evidence="2">Uncharacterized protein</fullName>
    </submittedName>
</protein>